<feature type="compositionally biased region" description="Acidic residues" evidence="1">
    <location>
        <begin position="903"/>
        <end position="914"/>
    </location>
</feature>
<feature type="compositionally biased region" description="Acidic residues" evidence="1">
    <location>
        <begin position="1591"/>
        <end position="1616"/>
    </location>
</feature>
<feature type="region of interest" description="Disordered" evidence="1">
    <location>
        <begin position="946"/>
        <end position="972"/>
    </location>
</feature>
<dbReference type="EnsemblMetazoa" id="XM_038206730.1">
    <property type="protein sequence ID" value="XP_038062658.1"/>
    <property type="gene ID" value="LOC119733155"/>
</dbReference>
<feature type="compositionally biased region" description="Polar residues" evidence="1">
    <location>
        <begin position="877"/>
        <end position="894"/>
    </location>
</feature>
<feature type="compositionally biased region" description="Basic and acidic residues" evidence="1">
    <location>
        <begin position="956"/>
        <end position="966"/>
    </location>
</feature>
<proteinExistence type="predicted"/>
<dbReference type="InterPro" id="IPR046341">
    <property type="entry name" value="SET_dom_sf"/>
</dbReference>
<feature type="compositionally biased region" description="Acidic residues" evidence="1">
    <location>
        <begin position="857"/>
        <end position="866"/>
    </location>
</feature>
<organism evidence="3 4">
    <name type="scientific">Patiria miniata</name>
    <name type="common">Bat star</name>
    <name type="synonym">Asterina miniata</name>
    <dbReference type="NCBI Taxonomy" id="46514"/>
    <lineage>
        <taxon>Eukaryota</taxon>
        <taxon>Metazoa</taxon>
        <taxon>Echinodermata</taxon>
        <taxon>Eleutherozoa</taxon>
        <taxon>Asterozoa</taxon>
        <taxon>Asteroidea</taxon>
        <taxon>Valvatacea</taxon>
        <taxon>Valvatida</taxon>
        <taxon>Asterinidae</taxon>
        <taxon>Patiria</taxon>
    </lineage>
</organism>
<feature type="compositionally biased region" description="Polar residues" evidence="1">
    <location>
        <begin position="357"/>
        <end position="366"/>
    </location>
</feature>
<reference evidence="3" key="1">
    <citation type="submission" date="2022-11" db="UniProtKB">
        <authorList>
            <consortium name="EnsemblMetazoa"/>
        </authorList>
    </citation>
    <scope>IDENTIFICATION</scope>
</reference>
<protein>
    <recommendedName>
        <fullName evidence="2">SET domain-containing protein</fullName>
    </recommendedName>
</protein>
<feature type="domain" description="SET" evidence="2">
    <location>
        <begin position="25"/>
        <end position="139"/>
    </location>
</feature>
<feature type="region of interest" description="Disordered" evidence="1">
    <location>
        <begin position="357"/>
        <end position="376"/>
    </location>
</feature>
<dbReference type="PANTHER" id="PTHR33480">
    <property type="entry name" value="SET DOMAIN-CONTAINING PROTEIN-RELATED"/>
    <property type="match status" value="1"/>
</dbReference>
<feature type="compositionally biased region" description="Polar residues" evidence="1">
    <location>
        <begin position="410"/>
        <end position="424"/>
    </location>
</feature>
<dbReference type="PROSITE" id="PS50280">
    <property type="entry name" value="SET"/>
    <property type="match status" value="1"/>
</dbReference>
<dbReference type="Proteomes" id="UP000887568">
    <property type="component" value="Unplaced"/>
</dbReference>
<feature type="region of interest" description="Disordered" evidence="1">
    <location>
        <begin position="395"/>
        <end position="434"/>
    </location>
</feature>
<dbReference type="SUPFAM" id="SSF82199">
    <property type="entry name" value="SET domain"/>
    <property type="match status" value="1"/>
</dbReference>
<evidence type="ECO:0000313" key="4">
    <source>
        <dbReference type="Proteomes" id="UP000887568"/>
    </source>
</evidence>
<evidence type="ECO:0000313" key="3">
    <source>
        <dbReference type="EnsemblMetazoa" id="XP_038062658.1"/>
    </source>
</evidence>
<keyword evidence="4" id="KW-1185">Reference proteome</keyword>
<dbReference type="OrthoDB" id="5376140at2759"/>
<feature type="region of interest" description="Disordered" evidence="1">
    <location>
        <begin position="1584"/>
        <end position="1630"/>
    </location>
</feature>
<dbReference type="GeneID" id="119733155"/>
<dbReference type="PANTHER" id="PTHR33480:SF1">
    <property type="entry name" value="TYR RECOMBINASE DOMAIN-CONTAINING PROTEIN"/>
    <property type="match status" value="1"/>
</dbReference>
<dbReference type="OMA" id="NCHRGKT"/>
<accession>A0A914AG02</accession>
<feature type="region of interest" description="Disordered" evidence="1">
    <location>
        <begin position="849"/>
        <end position="930"/>
    </location>
</feature>
<dbReference type="SMART" id="SM00317">
    <property type="entry name" value="SET"/>
    <property type="match status" value="1"/>
</dbReference>
<feature type="region of interest" description="Disordered" evidence="1">
    <location>
        <begin position="299"/>
        <end position="319"/>
    </location>
</feature>
<dbReference type="Gene3D" id="2.170.270.10">
    <property type="entry name" value="SET domain"/>
    <property type="match status" value="1"/>
</dbReference>
<name>A0A914AG02_PATMI</name>
<dbReference type="Pfam" id="PF00856">
    <property type="entry name" value="SET"/>
    <property type="match status" value="1"/>
</dbReference>
<dbReference type="InterPro" id="IPR001214">
    <property type="entry name" value="SET_dom"/>
</dbReference>
<dbReference type="RefSeq" id="XP_038062658.1">
    <property type="nucleotide sequence ID" value="XM_038206730.1"/>
</dbReference>
<evidence type="ECO:0000256" key="1">
    <source>
        <dbReference type="SAM" id="MobiDB-lite"/>
    </source>
</evidence>
<evidence type="ECO:0000259" key="2">
    <source>
        <dbReference type="PROSITE" id="PS50280"/>
    </source>
</evidence>
<sequence length="1708" mass="187267">MPFLRKRISPLAEAKQFCGSGTDKRSFQQRYINDIIGYGLFTTTPFQQGDFLLEYRGQVSQVVDNDEASNMYEFIYQHNGVDYRVDASHPDSCQARYINDEPKQPNCKMKKIVIDNSPHLCLFALHHIDAGQELRYDYGPDDFPWREANHGLDSKKLCTKDSFTADSTNGEDNASSATLIPLKCNQGFQTTQLNVHAVASNTCPTPSDVTLCDPATSCITESPSRADSAVGPTLVQNQSTSLQSLPYSDHSSPHVDASNTCQTPSDVTLCDPATSCITESPSRADSAVGPTLIQDQSTSLQSLPYSDHSSPHVDASNTCQTPSDVTLCDPATSCITESPSRADSAVGPTLIQDQSTSLQSLPYSDHSSPHVDASNTCQTPSDVTLCDPATSCITESPSRADSAVGPTLIPDQSTSLQSLPYSDHSSPHVDASNTCPTPSDVTLCDPATSCITESPSRADSAVGPTLIQDQSTSLQSLPYSDHSSPHVDASNTCQTPSDVTLCDSATSCITESPSRADSAVGPTLIQDQSTSLQSLPYSDHSMPHVDASNTCQTLSDVTLCDPATSCITESPSRADSAVGPTLFQDQSTSLQSLPYSDHSSPHVDASNTCQTPSDVTLCDSATSCITESPSRADSAVGPTLIQDQSTSLQSLPYSDHSSPHVDASNTCQTPSDATLCDPATSCITESPSRADSAVGPSIIQDQIICCQSLHTLDDDSSLKVNPSTTYQSTMNIQMCDLGGGFIAESPDGSDNTVFSTSVPVCSNRSLWNLSKSAEYLSPHIDASNFYDSPRVVNSNDTAGGFVAQSSGRFENSVWATWNCVSSSKSDDHPMSTQKSSGFVQPHKDTYLLDSDSYVPESSDEEHEDDPIPLAGKRRNAVQRNTQNIWPGNHQTPHQDSFHGPDVSDADCDDTDGSDSDYLPESTDESVDENAYSACSPLIPVTRGRKQVISSNNSEHQSNHLHEKESDMLNGNEDLPESSFKNEASGKWRVVNNVKVDKTTCSGSTDHQVSVVSSSSSSNTCTSDIEVLTTSNDGGARRWDKPQFCPFCMTPQKKLPRHLATDVHKDEPQVQQWLATEDPKERAKHLTLMRNYGNFLHNAKVLEEGKGSLIVVYRPAYTVSSMDYLPCTNCFGYFAQSDLWKHKCSQAADDEEPTKKKRKTGLRTASRMLLPSIPGVSKRTHEILSSMKSDAIGRLVRSDQLIGKFAEKLTKKHGHSKDQEGYIRQRLREVARMVLEYRILTEHSQAQLADLICPEKFTKVLEATRRTAGFQEDTNLYTTPSLALKIGHSLKSCAEILRGDALLSGDKALEKNCKAVVQLYNLNWEGEVSHHALRTLQEARRNNPKLLPLTEDVVQLSKYIKNHVAVRHRELQKAVNKDVPKAWTELAELLLTQIIVFNRKRPGEVSKMTLSDYSKCASGTTCVVDGALSALEKALCKALWRVEIVGKRLRTVVVLFTAKIKTALDTLMNRRHEAGIDDSNAYLFSNQRGLGHIRGTDTLREHASKCKAKNPEFLRATRLRKHIATVSQVMNLQENELDLLASFLGHDVRTHREFYRMPESTLQVAKLSKVLLKMDKGDVQGLAGKRLKDVELDPSEEYDTDAMSESSGDEGDDEPEEPMSLNEEAKDADGTKLVVQQQTKRPWTCAEKKAVVKHLGMFLRMRKVPGKGPITALMNAEPQLFKNRTWRNVKDFVRNQVRKQDPMSFLQIR</sequence>
<feature type="compositionally biased region" description="Polar residues" evidence="1">
    <location>
        <begin position="299"/>
        <end position="308"/>
    </location>
</feature>